<dbReference type="InterPro" id="IPR043519">
    <property type="entry name" value="NT_sf"/>
</dbReference>
<dbReference type="InterPro" id="IPR058920">
    <property type="entry name" value="PAP-OAS1-bd-rel"/>
</dbReference>
<feature type="compositionally biased region" description="Basic and acidic residues" evidence="1">
    <location>
        <begin position="692"/>
        <end position="717"/>
    </location>
</feature>
<dbReference type="AlphaFoldDB" id="G0UY28"/>
<dbReference type="SUPFAM" id="SSF81301">
    <property type="entry name" value="Nucleotidyltransferase"/>
    <property type="match status" value="1"/>
</dbReference>
<reference evidence="3" key="1">
    <citation type="journal article" date="2012" name="Proc. Natl. Acad. Sci. U.S.A.">
        <title>Antigenic diversity is generated by distinct evolutionary mechanisms in African trypanosome species.</title>
        <authorList>
            <person name="Jackson A.P."/>
            <person name="Berry A."/>
            <person name="Aslett M."/>
            <person name="Allison H.C."/>
            <person name="Burton P."/>
            <person name="Vavrova-Anderson J."/>
            <person name="Brown R."/>
            <person name="Browne H."/>
            <person name="Corton N."/>
            <person name="Hauser H."/>
            <person name="Gamble J."/>
            <person name="Gilderthorp R."/>
            <person name="Marcello L."/>
            <person name="McQuillan J."/>
            <person name="Otto T.D."/>
            <person name="Quail M.A."/>
            <person name="Sanders M.J."/>
            <person name="van Tonder A."/>
            <person name="Ginger M.L."/>
            <person name="Field M.C."/>
            <person name="Barry J.D."/>
            <person name="Hertz-Fowler C."/>
            <person name="Berriman M."/>
        </authorList>
    </citation>
    <scope>NUCLEOTIDE SEQUENCE</scope>
    <source>
        <strain evidence="3">IL3000</strain>
    </source>
</reference>
<accession>G0UY28</accession>
<dbReference type="Pfam" id="PF12364">
    <property type="entry name" value="DUF3648"/>
    <property type="match status" value="1"/>
</dbReference>
<sequence>MSVDGKSKQGQGRRLAKERSSTESAGDRRYPVHGVESFEEKTRTKPVGSFAGECGPSVRQPQHNMRTGIPEFAGTHAVYADAEQHESETLVGGPSPSLPPERSERGATLTGDLPRYASGCLEGSLTSIGVPEDRKQLDTEPQIFSGGVACTPQQGDDLRGLCTPHPLGIKGDEPSNVCSHGSTPVRSILHRKEGNQEGKLKELHLPSRIVSVEQCTAAVEAQRGKEAPLKTSGESEGRAEERFYRKEIFHCSQKTHAKNVKPSASEEVNTPDTTENSDRRVKQGCRQPSNSTRFGADSSCAVSGQDTSSFDQSNRYNFTPEVSRALCELVDDNVIAPLSKNVQEMAAYRRAQLSRLASYLNEAINSVAWNAGIKYGEKRYYVFGSLATGTVLPDGDNDITIEVDGLLNPAKIEIQGEAQNSFPNGAATSSCNDSISATSSSHATAIAGGELLSEIADYLRENNASVYVDTVVVAEVRVLKLVMDGSSYDVTVGQLGGVSCIRFLHEMDMRVGCEHLLKRTLLLMKAWCCYEAHVLSGQGGYMSSYAATVMLITMINTVEFLEDVEAEGSDGKTCSNCPEGHKSEGHVQISPLQLFARFLKYYSYFDFDRYCLTLFGPVPCDRVNQIPLDLSLFDPQAENLWPETPPNMLGLTAEGQAVLGHRLRRRANQLISPKELKQMLSEENNRPQKVRIGPEHPSHTSADKSEPDGKNTRDHESTATQGVTDGRSGIGEVQRPCREGSTVRFPLRIMNVMDPLRWGASVCRGVCRNHLQRINRAFREGLALIKVGTTKLLEATPTAFSVSSSGDAESGGRGQQPLGRVIDYLDDVTPRNRSMDTPSRAVLQELFGQTLSVLRRFGTDPLQVRPHVPPANCSQCSRPSFFCMPNVQRVLDAQFLFDPEDDTTGCGDEPEKGAPIPPISSNGAYIYQGYGPLKKQQSRQQQPHQCPLQATGSPVSLNYPLFPSPVAATNSSPPIGCVDGDVWPGSRPGNPTYGDCPAGPARKRNQLLRGAPLMRVAFRGSSSRNHCAAPTGIPLGIPPAGNFFYMGGVPPLSCCPPPGSHCLEKKLRVGEGPAMNFMPPSTAHGHHFQGSVAPIGHPSLEAPTQRYV</sequence>
<dbReference type="VEuPathDB" id="TriTrypDB:TcIL3000_10_10740"/>
<feature type="region of interest" description="Disordered" evidence="1">
    <location>
        <begin position="81"/>
        <end position="115"/>
    </location>
</feature>
<dbReference type="InterPro" id="IPR022108">
    <property type="entry name" value="DUF3648"/>
</dbReference>
<feature type="domain" description="PAP/OAS1 substrate-binding-related" evidence="2">
    <location>
        <begin position="511"/>
        <end position="557"/>
    </location>
</feature>
<dbReference type="Pfam" id="PF26180">
    <property type="entry name" value="PAP-OAS1"/>
    <property type="match status" value="2"/>
</dbReference>
<feature type="region of interest" description="Disordered" evidence="1">
    <location>
        <begin position="670"/>
        <end position="737"/>
    </location>
</feature>
<name>G0UY28_TRYCI</name>
<dbReference type="InterPro" id="IPR058921">
    <property type="entry name" value="PAP/OAS1-rel"/>
</dbReference>
<proteinExistence type="predicted"/>
<feature type="region of interest" description="Disordered" evidence="1">
    <location>
        <begin position="1"/>
        <end position="67"/>
    </location>
</feature>
<dbReference type="PANTHER" id="PTHR45979">
    <property type="entry name" value="PAP/OAS1 SUBSTRATE-BINDING DOMAIN SUPERFAMILY"/>
    <property type="match status" value="1"/>
</dbReference>
<gene>
    <name evidence="3" type="ORF">TCIL3000_10_10740</name>
</gene>
<protein>
    <recommendedName>
        <fullName evidence="2">PAP/OAS1 substrate-binding-related domain-containing protein</fullName>
    </recommendedName>
</protein>
<organism evidence="3">
    <name type="scientific">Trypanosoma congolense (strain IL3000)</name>
    <dbReference type="NCBI Taxonomy" id="1068625"/>
    <lineage>
        <taxon>Eukaryota</taxon>
        <taxon>Discoba</taxon>
        <taxon>Euglenozoa</taxon>
        <taxon>Kinetoplastea</taxon>
        <taxon>Metakinetoplastina</taxon>
        <taxon>Trypanosomatida</taxon>
        <taxon>Trypanosomatidae</taxon>
        <taxon>Trypanosoma</taxon>
        <taxon>Nannomonas</taxon>
    </lineage>
</organism>
<dbReference type="PANTHER" id="PTHR45979:SF30">
    <property type="entry name" value="NUCLEOTIDYLTRANSFERASE"/>
    <property type="match status" value="1"/>
</dbReference>
<evidence type="ECO:0000259" key="2">
    <source>
        <dbReference type="Pfam" id="PF26180"/>
    </source>
</evidence>
<feature type="region of interest" description="Disordered" evidence="1">
    <location>
        <begin position="254"/>
        <end position="315"/>
    </location>
</feature>
<dbReference type="Gene3D" id="1.10.1410.10">
    <property type="match status" value="1"/>
</dbReference>
<feature type="domain" description="PAP/OAS1 substrate-binding-related" evidence="2">
    <location>
        <begin position="590"/>
        <end position="629"/>
    </location>
</feature>
<dbReference type="SUPFAM" id="SSF81631">
    <property type="entry name" value="PAP/OAS1 substrate-binding domain"/>
    <property type="match status" value="1"/>
</dbReference>
<dbReference type="EMBL" id="HE575323">
    <property type="protein sequence ID" value="CCC94295.1"/>
    <property type="molecule type" value="Genomic_DNA"/>
</dbReference>
<dbReference type="Gene3D" id="3.30.460.10">
    <property type="entry name" value="Beta Polymerase, domain 2"/>
    <property type="match status" value="1"/>
</dbReference>
<feature type="compositionally biased region" description="Polar residues" evidence="1">
    <location>
        <begin position="300"/>
        <end position="315"/>
    </location>
</feature>
<feature type="compositionally biased region" description="Basic and acidic residues" evidence="1">
    <location>
        <begin position="15"/>
        <end position="43"/>
    </location>
</feature>
<evidence type="ECO:0000256" key="1">
    <source>
        <dbReference type="SAM" id="MobiDB-lite"/>
    </source>
</evidence>
<evidence type="ECO:0000313" key="3">
    <source>
        <dbReference type="EMBL" id="CCC94295.1"/>
    </source>
</evidence>
<feature type="region of interest" description="Disordered" evidence="1">
    <location>
        <begin position="1079"/>
        <end position="1108"/>
    </location>
</feature>